<dbReference type="RefSeq" id="WP_215119411.1">
    <property type="nucleotide sequence ID" value="NZ_CP075896.1"/>
</dbReference>
<keyword evidence="3" id="KW-1185">Reference proteome</keyword>
<feature type="transmembrane region" description="Helical" evidence="1">
    <location>
        <begin position="31"/>
        <end position="56"/>
    </location>
</feature>
<dbReference type="Proteomes" id="UP000679629">
    <property type="component" value="Chromosome"/>
</dbReference>
<keyword evidence="1" id="KW-0472">Membrane</keyword>
<sequence>MRTGKGDISGWLGRLVSGSLWVGSVRVGARVLVAVAVLACLVSWPSVWVPAGFAVLRACRRPRGGGSVLRWGVAVAGDVLLSSVFPYVRPVRRRALRRAVTLCAGLCVCVFDRRR</sequence>
<evidence type="ECO:0000313" key="2">
    <source>
        <dbReference type="EMBL" id="QWB23627.1"/>
    </source>
</evidence>
<evidence type="ECO:0000256" key="1">
    <source>
        <dbReference type="SAM" id="Phobius"/>
    </source>
</evidence>
<accession>A0ABX8FRH2</accession>
<keyword evidence="1" id="KW-0812">Transmembrane</keyword>
<protein>
    <submittedName>
        <fullName evidence="2">Uncharacterized protein</fullName>
    </submittedName>
</protein>
<evidence type="ECO:0000313" key="3">
    <source>
        <dbReference type="Proteomes" id="UP000679629"/>
    </source>
</evidence>
<reference evidence="3" key="1">
    <citation type="submission" date="2021-05" db="EMBL/GenBank/DDBJ databases">
        <title>Direct Submission.</title>
        <authorList>
            <person name="Li K."/>
            <person name="Gao J."/>
        </authorList>
    </citation>
    <scope>NUCLEOTIDE SEQUENCE [LARGE SCALE GENOMIC DNA]</scope>
    <source>
        <strain evidence="3">MG62</strain>
    </source>
</reference>
<organism evidence="2 3">
    <name type="scientific">Streptomyces koelreuteriae</name>
    <dbReference type="NCBI Taxonomy" id="2838015"/>
    <lineage>
        <taxon>Bacteria</taxon>
        <taxon>Bacillati</taxon>
        <taxon>Actinomycetota</taxon>
        <taxon>Actinomycetes</taxon>
        <taxon>Kitasatosporales</taxon>
        <taxon>Streptomycetaceae</taxon>
        <taxon>Streptomyces</taxon>
    </lineage>
</organism>
<feature type="transmembrane region" description="Helical" evidence="1">
    <location>
        <begin position="68"/>
        <end position="89"/>
    </location>
</feature>
<dbReference type="EMBL" id="CP075896">
    <property type="protein sequence ID" value="QWB23627.1"/>
    <property type="molecule type" value="Genomic_DNA"/>
</dbReference>
<name>A0ABX8FRH2_9ACTN</name>
<keyword evidence="1" id="KW-1133">Transmembrane helix</keyword>
<proteinExistence type="predicted"/>
<gene>
    <name evidence="2" type="ORF">KJK29_14005</name>
</gene>